<feature type="region of interest" description="Disordered" evidence="1">
    <location>
        <begin position="1455"/>
        <end position="1476"/>
    </location>
</feature>
<organism evidence="4 5">
    <name type="scientific">Desulfonema magnum</name>
    <dbReference type="NCBI Taxonomy" id="45655"/>
    <lineage>
        <taxon>Bacteria</taxon>
        <taxon>Pseudomonadati</taxon>
        <taxon>Thermodesulfobacteriota</taxon>
        <taxon>Desulfobacteria</taxon>
        <taxon>Desulfobacterales</taxon>
        <taxon>Desulfococcaceae</taxon>
        <taxon>Desulfonema</taxon>
    </lineage>
</organism>
<dbReference type="Pfam" id="PF05860">
    <property type="entry name" value="TPS"/>
    <property type="match status" value="1"/>
</dbReference>
<dbReference type="InterPro" id="IPR011050">
    <property type="entry name" value="Pectin_lyase_fold/virulence"/>
</dbReference>
<name>A0A975GRY8_9BACT</name>
<evidence type="ECO:0000256" key="1">
    <source>
        <dbReference type="SAM" id="MobiDB-lite"/>
    </source>
</evidence>
<gene>
    <name evidence="4" type="ORF">dnm_075070</name>
</gene>
<dbReference type="Proteomes" id="UP000663722">
    <property type="component" value="Chromosome"/>
</dbReference>
<accession>A0A975GRY8</accession>
<feature type="chain" id="PRO_5037892102" evidence="2">
    <location>
        <begin position="24"/>
        <end position="1541"/>
    </location>
</feature>
<evidence type="ECO:0000256" key="2">
    <source>
        <dbReference type="SAM" id="SignalP"/>
    </source>
</evidence>
<dbReference type="RefSeq" id="WP_207679221.1">
    <property type="nucleotide sequence ID" value="NZ_CP061800.1"/>
</dbReference>
<feature type="region of interest" description="Disordered" evidence="1">
    <location>
        <begin position="1511"/>
        <end position="1541"/>
    </location>
</feature>
<evidence type="ECO:0000259" key="3">
    <source>
        <dbReference type="SMART" id="SM00912"/>
    </source>
</evidence>
<dbReference type="KEGG" id="dmm:dnm_075070"/>
<reference evidence="4" key="1">
    <citation type="journal article" date="2021" name="Microb. Physiol.">
        <title>Proteogenomic Insights into the Physiology of Marine, Sulfate-Reducing, Filamentous Desulfonema limicola and Desulfonema magnum.</title>
        <authorList>
            <person name="Schnaars V."/>
            <person name="Wohlbrand L."/>
            <person name="Scheve S."/>
            <person name="Hinrichs C."/>
            <person name="Reinhardt R."/>
            <person name="Rabus R."/>
        </authorList>
    </citation>
    <scope>NUCLEOTIDE SEQUENCE</scope>
    <source>
        <strain evidence="4">4be13</strain>
    </source>
</reference>
<evidence type="ECO:0000313" key="4">
    <source>
        <dbReference type="EMBL" id="QTA91440.1"/>
    </source>
</evidence>
<keyword evidence="5" id="KW-1185">Reference proteome</keyword>
<dbReference type="SUPFAM" id="SSF51126">
    <property type="entry name" value="Pectin lyase-like"/>
    <property type="match status" value="5"/>
</dbReference>
<proteinExistence type="predicted"/>
<dbReference type="InterPro" id="IPR008638">
    <property type="entry name" value="FhaB/CdiA-like_TPS"/>
</dbReference>
<dbReference type="PROSITE" id="PS51257">
    <property type="entry name" value="PROKAR_LIPOPROTEIN"/>
    <property type="match status" value="1"/>
</dbReference>
<dbReference type="Gene3D" id="2.160.20.10">
    <property type="entry name" value="Single-stranded right-handed beta-helix, Pectin lyase-like"/>
    <property type="match status" value="4"/>
</dbReference>
<protein>
    <submittedName>
        <fullName evidence="4">Filamentous hemagglutinin family N-terminal domain-containing protein</fullName>
    </submittedName>
</protein>
<evidence type="ECO:0000313" key="5">
    <source>
        <dbReference type="Proteomes" id="UP000663722"/>
    </source>
</evidence>
<keyword evidence="2" id="KW-0732">Signal</keyword>
<feature type="domain" description="Filamentous haemagglutinin FhaB/tRNA nuclease CdiA-like TPS" evidence="3">
    <location>
        <begin position="40"/>
        <end position="148"/>
    </location>
</feature>
<dbReference type="InterPro" id="IPR012334">
    <property type="entry name" value="Pectin_lyas_fold"/>
</dbReference>
<sequence length="1541" mass="161294">MKKNMQFIISVLVVITACFPAYADGTHPRGIRSDGSLGTAGKLSLPGPDYEIKAEYGQQAGANLFHSFQQFNIHSDESATFTGPDSVKNIISRVTGGEASWIDGRLASAIPGADLFFLNPAGLMFGPNASLDLGGSFHISTADYLRMGDNEQFYVNPPESDVLSTAMPAAFGFLDGNIATISFKGKGEISKQDTDESPPGLRVSENKTISVIAGSIEMDNGTFFKAQKMDENGNPVFQDAVDENGNMIYGEDGLPVLAVDENGNPIPVMENVPAGGIQAPGGRINLIGVGTDGESELGNQEPDTEDFENKGDIRLADHSLIEVGGENAGTIYIRSGNFIADNSRIQSVSRGSKPSENSVIDIQGKNISLNKGGAILSSTSGTGKSSDINIHVSESVCLSGVSSDDESAFIKTETRLKDEDAGDAGDILIDTPTLSVANGANISSSSYGAGDGGNVVFHADEKIYIHGTDTDGEGCYVQTGSSDIFSESTGKSGDIVFETKNLFVNDGASVSTTSSEKSGDITIRASESVHLTGHNQQKNGNHILSVSFNNDAGDILIETGNFYRDDGGIISSTSFGDDGKSGDIILRASDSVYLSGVRGAGLGSEIYGMSIGSQQAGEIIIETNVLSLNDGAVLINHSSGISDGGDIMIRASESASLSGINSLESYGKGIGRKGSGIANSAIGEDAESGNGGNIIIETPKLSVRDGGWIESSSRGGGNAGNITIQAESVSISGTDEAEGYVSRISTSALSEEEYAGNGGNISIASENLILESGGQIAADTKGYGSGGSIAIHASETLACGGVNPHGENEEGYGSGIYTRSTADHESAGTSGSVQIECKTLSLTDGGLITNSLSGGGTSGDITVSAAESVNISGDSSEISSHMPLQSQTKYQSAASYIRDTQASGIYSRSESQKSFAGRAGNINISADELNLSDSGQVSAESMGMGKAGNITINTSQFSLKSDASVSSGSGFINAYEFADISERDDRFLVPGDVITVADVGNGKTGVYLHTGENLMRFNTTYTVENLTELNQLDQHYDLRNGDIAEVENSHDGMPERFIFSSDQELDSDLKSWIKLESEISAELADMTALNEIETLYVEDYGMIPPYTSGTLLHVDDAGDGKPADFVYTLLPYDIPNMPPMVIGNAVKLNNFKVEDITQLHQISHQYAISDGALATVADNGTKSRFVFRQGEWIAFNHAHEVADKTAIGTLIPAQIGHITKINDSEAGKGQTFIYAGSDWSELKHIHIVPNMTELNALSAHSGDAATVSDAGQGRSEAFLYSGGEWIKLVSGYTGGTITVNADTVCMENHSQISTSTAGNGTAGHIHIFAEDIELNSGASLSSNSESVAFGGEAGTLNVHAERAIRISNGASLTTQAKDAGGGSMNIQAKNIIYLNNGKITTSVQGGDGKGGDIEMTKPDVAILNHSRIEANAFEGAGGNIHIVSEQFVSSSDSAVEASSEKGIDGNINIESPDTDVGTGLTIMPGNYLDAEKWAKTPCSKRSVENMSRFVIRHKDAAPGSPDDWQPLLPRPDNSPSPEKNR</sequence>
<dbReference type="NCBIfam" id="TIGR01901">
    <property type="entry name" value="adhes_NPXG"/>
    <property type="match status" value="1"/>
</dbReference>
<dbReference type="SMART" id="SM00912">
    <property type="entry name" value="Haemagg_act"/>
    <property type="match status" value="1"/>
</dbReference>
<feature type="signal peptide" evidence="2">
    <location>
        <begin position="1"/>
        <end position="23"/>
    </location>
</feature>
<dbReference type="EMBL" id="CP061800">
    <property type="protein sequence ID" value="QTA91440.1"/>
    <property type="molecule type" value="Genomic_DNA"/>
</dbReference>